<dbReference type="InterPro" id="IPR019554">
    <property type="entry name" value="Soluble_ligand-bd"/>
</dbReference>
<proteinExistence type="predicted"/>
<keyword evidence="1 2" id="KW-0732">Signal</keyword>
<dbReference type="PROSITE" id="PS51257">
    <property type="entry name" value="PROKAR_LIPOPROTEIN"/>
    <property type="match status" value="1"/>
</dbReference>
<dbReference type="InterPro" id="IPR017477">
    <property type="entry name" value="PEP-CTERM_polysacc_export"/>
</dbReference>
<dbReference type="PANTHER" id="PTHR33619:SF3">
    <property type="entry name" value="POLYSACCHARIDE EXPORT PROTEIN GFCE-RELATED"/>
    <property type="match status" value="1"/>
</dbReference>
<feature type="signal peptide" evidence="2">
    <location>
        <begin position="1"/>
        <end position="23"/>
    </location>
</feature>
<dbReference type="eggNOG" id="COG1596">
    <property type="taxonomic scope" value="Bacteria"/>
</dbReference>
<feature type="domain" description="Polysaccharide export protein N-terminal" evidence="3">
    <location>
        <begin position="37"/>
        <end position="110"/>
    </location>
</feature>
<evidence type="ECO:0000256" key="1">
    <source>
        <dbReference type="ARBA" id="ARBA00022729"/>
    </source>
</evidence>
<evidence type="ECO:0000259" key="4">
    <source>
        <dbReference type="Pfam" id="PF10531"/>
    </source>
</evidence>
<gene>
    <name evidence="5" type="ORF">PHAMO_210065</name>
</gene>
<dbReference type="InterPro" id="IPR003715">
    <property type="entry name" value="Poly_export_N"/>
</dbReference>
<dbReference type="NCBIfam" id="TIGR03027">
    <property type="entry name" value="pepcterm_export"/>
    <property type="match status" value="1"/>
</dbReference>
<dbReference type="Proteomes" id="UP000004169">
    <property type="component" value="Unassembled WGS sequence"/>
</dbReference>
<feature type="chain" id="PRO_5003612313" evidence="2">
    <location>
        <begin position="24"/>
        <end position="205"/>
    </location>
</feature>
<dbReference type="PANTHER" id="PTHR33619">
    <property type="entry name" value="POLYSACCHARIDE EXPORT PROTEIN GFCE-RELATED"/>
    <property type="match status" value="1"/>
</dbReference>
<organism evidence="5 6">
    <name type="scientific">Magnetospirillum molischianum DSM 120</name>
    <dbReference type="NCBI Taxonomy" id="1150626"/>
    <lineage>
        <taxon>Bacteria</taxon>
        <taxon>Pseudomonadati</taxon>
        <taxon>Pseudomonadota</taxon>
        <taxon>Alphaproteobacteria</taxon>
        <taxon>Rhodospirillales</taxon>
        <taxon>Rhodospirillaceae</taxon>
        <taxon>Magnetospirillum</taxon>
    </lineage>
</organism>
<reference evidence="5 6" key="1">
    <citation type="journal article" date="2012" name="J. Bacteriol.">
        <title>Draft Genome Sequence of the Purple Photosynthetic Bacterium Phaeospirillum molischianum DSM120, a Particularly Versatile Bacterium.</title>
        <authorList>
            <person name="Duquesne K."/>
            <person name="Prima V."/>
            <person name="Ji B."/>
            <person name="Rouy Z."/>
            <person name="Medigue C."/>
            <person name="Talla E."/>
            <person name="Sturgis J.N."/>
        </authorList>
    </citation>
    <scope>NUCLEOTIDE SEQUENCE [LARGE SCALE GENOMIC DNA]</scope>
    <source>
        <strain evidence="6">DSM120</strain>
    </source>
</reference>
<dbReference type="Pfam" id="PF02563">
    <property type="entry name" value="Poly_export"/>
    <property type="match status" value="1"/>
</dbReference>
<dbReference type="EMBL" id="CAHP01000014">
    <property type="protein sequence ID" value="CCG40554.1"/>
    <property type="molecule type" value="Genomic_DNA"/>
</dbReference>
<dbReference type="GO" id="GO:0015159">
    <property type="term" value="F:polysaccharide transmembrane transporter activity"/>
    <property type="evidence" value="ECO:0007669"/>
    <property type="project" value="InterPro"/>
</dbReference>
<dbReference type="OrthoDB" id="9808421at2"/>
<comment type="caution">
    <text evidence="5">The sequence shown here is derived from an EMBL/GenBank/DDBJ whole genome shotgun (WGS) entry which is preliminary data.</text>
</comment>
<evidence type="ECO:0000256" key="2">
    <source>
        <dbReference type="SAM" id="SignalP"/>
    </source>
</evidence>
<evidence type="ECO:0000313" key="6">
    <source>
        <dbReference type="Proteomes" id="UP000004169"/>
    </source>
</evidence>
<dbReference type="Pfam" id="PF10531">
    <property type="entry name" value="SLBB"/>
    <property type="match status" value="1"/>
</dbReference>
<keyword evidence="6" id="KW-1185">Reference proteome</keyword>
<evidence type="ECO:0000313" key="5">
    <source>
        <dbReference type="EMBL" id="CCG40554.1"/>
    </source>
</evidence>
<evidence type="ECO:0000259" key="3">
    <source>
        <dbReference type="Pfam" id="PF02563"/>
    </source>
</evidence>
<dbReference type="InterPro" id="IPR049712">
    <property type="entry name" value="Poly_export"/>
</dbReference>
<dbReference type="AlphaFoldDB" id="H8FQB6"/>
<dbReference type="STRING" id="1150626.PHAMO_210065"/>
<sequence length="205" mass="21759">MRNTVFMLKVVALIGLGGVAACASLPEAPSRVDPPEAGAGYLIGSGDSVQVFVWRNPDLSITVSVRPDGKVSLPLIDDLPVAGREPSQVAREIETRLAEYVQDPKVTVIMQSSVGTFDQQVRVVGQAAKPQAVSYRKGMTVLDVAIAVGGLTAFADGDRATIVRMVQGNPVTFRVRLNALINNGDMTANVEVAPGDVVMIPQSWF</sequence>
<name>H8FQB6_MAGML</name>
<accession>H8FQB6</accession>
<dbReference type="Gene3D" id="3.10.560.10">
    <property type="entry name" value="Outer membrane lipoprotein wza domain like"/>
    <property type="match status" value="1"/>
</dbReference>
<protein>
    <submittedName>
        <fullName evidence="5">Uncharacterized protein</fullName>
    </submittedName>
</protein>
<dbReference type="RefSeq" id="WP_002726919.1">
    <property type="nucleotide sequence ID" value="NZ_CAHP01000014.1"/>
</dbReference>
<feature type="domain" description="Soluble ligand binding" evidence="4">
    <location>
        <begin position="121"/>
        <end position="172"/>
    </location>
</feature>